<evidence type="ECO:0000313" key="1">
    <source>
        <dbReference type="EMBL" id="CAG2068155.1"/>
    </source>
</evidence>
<sequence length="18" mass="2298">MSQYYRLLTSLQMSWRHP</sequence>
<organism evidence="1 2">
    <name type="scientific">Timema podura</name>
    <name type="common">Walking stick</name>
    <dbReference type="NCBI Taxonomy" id="61482"/>
    <lineage>
        <taxon>Eukaryota</taxon>
        <taxon>Metazoa</taxon>
        <taxon>Ecdysozoa</taxon>
        <taxon>Arthropoda</taxon>
        <taxon>Hexapoda</taxon>
        <taxon>Insecta</taxon>
        <taxon>Pterygota</taxon>
        <taxon>Neoptera</taxon>
        <taxon>Polyneoptera</taxon>
        <taxon>Phasmatodea</taxon>
        <taxon>Timematodea</taxon>
        <taxon>Timematoidea</taxon>
        <taxon>Timematidae</taxon>
        <taxon>Timema</taxon>
    </lineage>
</organism>
<dbReference type="EMBL" id="CAJPIN010083340">
    <property type="protein sequence ID" value="CAG2068155.1"/>
    <property type="molecule type" value="Genomic_DNA"/>
</dbReference>
<comment type="caution">
    <text evidence="1">The sequence shown here is derived from an EMBL/GenBank/DDBJ whole genome shotgun (WGS) entry which is preliminary data.</text>
</comment>
<evidence type="ECO:0000313" key="2">
    <source>
        <dbReference type="Proteomes" id="UP001153148"/>
    </source>
</evidence>
<dbReference type="Proteomes" id="UP001153148">
    <property type="component" value="Unassembled WGS sequence"/>
</dbReference>
<proteinExistence type="predicted"/>
<protein>
    <submittedName>
        <fullName evidence="1">Uncharacterized protein</fullName>
    </submittedName>
</protein>
<keyword evidence="2" id="KW-1185">Reference proteome</keyword>
<reference evidence="1" key="1">
    <citation type="submission" date="2021-03" db="EMBL/GenBank/DDBJ databases">
        <authorList>
            <person name="Tran Van P."/>
        </authorList>
    </citation>
    <scope>NUCLEOTIDE SEQUENCE</scope>
</reference>
<gene>
    <name evidence="1" type="ORF">TPAB3V08_LOCUS15098</name>
</gene>
<accession>A0ABN7PK84</accession>
<name>A0ABN7PK84_TIMPD</name>